<reference evidence="3" key="2">
    <citation type="journal article" date="2011" name="Stand. Genomic Sci.">
        <title>Complete genome sequence of Weeksella virosa type strain (9751T).</title>
        <authorList>
            <person name="Lang E."/>
            <person name="Teshima H."/>
            <person name="Lucas S."/>
            <person name="Lapidus A."/>
            <person name="Hammon N."/>
            <person name="Deshpande S."/>
            <person name="Nolan M."/>
            <person name="Cheng J."/>
            <person name="Pitluck S."/>
            <person name="Liolios K."/>
            <person name="Pagani I."/>
            <person name="Mikhailova N."/>
            <person name="Ivanova N."/>
            <person name="Mavromatis K."/>
            <person name="Pati A."/>
            <person name="Tapia R."/>
            <person name="Han C."/>
            <person name="Goodwin L."/>
            <person name="Chen A."/>
            <person name="Palaniappan K."/>
            <person name="Land M."/>
            <person name="Hauser L."/>
            <person name="Chang Y."/>
            <person name="Jeffries C."/>
            <person name="Brambilla E."/>
            <person name="Kopitz M."/>
            <person name="Rohde M."/>
            <person name="Goker M."/>
            <person name="Tindall B."/>
            <person name="Detter J."/>
            <person name="Woyke T."/>
            <person name="Bristow J."/>
            <person name="Eisen J."/>
            <person name="Markowitz V."/>
            <person name="Hugenholtz P."/>
            <person name="Klenk H."/>
            <person name="Kyrpides N."/>
        </authorList>
    </citation>
    <scope>NUCLEOTIDE SEQUENCE [LARGE SCALE GENOMIC DNA]</scope>
    <source>
        <strain evidence="3">ATCC 43766 / DSM 16922 / JCM 21250 / NBRC 16016 / NCTC 11634 / CL345/78</strain>
    </source>
</reference>
<evidence type="ECO:0000313" key="3">
    <source>
        <dbReference type="Proteomes" id="UP000008641"/>
    </source>
</evidence>
<dbReference type="eggNOG" id="ENOG5030J41">
    <property type="taxonomic scope" value="Bacteria"/>
</dbReference>
<dbReference type="RefSeq" id="WP_013598537.1">
    <property type="nucleotide sequence ID" value="NC_015144.1"/>
</dbReference>
<feature type="transmembrane region" description="Helical" evidence="1">
    <location>
        <begin position="67"/>
        <end position="90"/>
    </location>
</feature>
<keyword evidence="1" id="KW-0472">Membrane</keyword>
<gene>
    <name evidence="2" type="ordered locus">Weevi_1447</name>
</gene>
<proteinExistence type="predicted"/>
<dbReference type="HOGENOM" id="CLU_142320_0_0_10"/>
<dbReference type="InterPro" id="IPR036259">
    <property type="entry name" value="MFS_trans_sf"/>
</dbReference>
<keyword evidence="1" id="KW-0812">Transmembrane</keyword>
<name>F0NYF1_WEEVC</name>
<dbReference type="AlphaFoldDB" id="F0NYF1"/>
<organism evidence="2 3">
    <name type="scientific">Weeksella virosa (strain ATCC 43766 / DSM 16922 / JCM 21250 / CCUG 30538 / CDC 9751 / IAM 14551 / NBRC 16016 / NCTC 11634 / CL345/78)</name>
    <dbReference type="NCBI Taxonomy" id="865938"/>
    <lineage>
        <taxon>Bacteria</taxon>
        <taxon>Pseudomonadati</taxon>
        <taxon>Bacteroidota</taxon>
        <taxon>Flavobacteriia</taxon>
        <taxon>Flavobacteriales</taxon>
        <taxon>Weeksellaceae</taxon>
        <taxon>Weeksella</taxon>
    </lineage>
</organism>
<sequence length="156" mass="17738">MIKDRTILRNAIAVIIGLVVALVFITTAITFVATSYGWEVDGLIFDEWRHVVKNFARLSEANQERGFFWSLLISAGIGSMIGGTVTAVLVKRAKLAYAMLIGFILLLIGLLDIIFTPYHPFWYEIILLPVLFFFSWLGGKVVVVIYKKFFRYQKVL</sequence>
<keyword evidence="1" id="KW-1133">Transmembrane helix</keyword>
<dbReference type="OrthoDB" id="1452893at2"/>
<dbReference type="Proteomes" id="UP000008641">
    <property type="component" value="Chromosome"/>
</dbReference>
<protein>
    <submittedName>
        <fullName evidence="2">Uncharacterized protein</fullName>
    </submittedName>
</protein>
<feature type="transmembrane region" description="Helical" evidence="1">
    <location>
        <begin position="121"/>
        <end position="146"/>
    </location>
</feature>
<dbReference type="SUPFAM" id="SSF103473">
    <property type="entry name" value="MFS general substrate transporter"/>
    <property type="match status" value="1"/>
</dbReference>
<dbReference type="KEGG" id="wvi:Weevi_1447"/>
<feature type="transmembrane region" description="Helical" evidence="1">
    <location>
        <begin position="12"/>
        <end position="38"/>
    </location>
</feature>
<feature type="transmembrane region" description="Helical" evidence="1">
    <location>
        <begin position="97"/>
        <end position="115"/>
    </location>
</feature>
<evidence type="ECO:0000313" key="2">
    <source>
        <dbReference type="EMBL" id="ADX68148.1"/>
    </source>
</evidence>
<keyword evidence="3" id="KW-1185">Reference proteome</keyword>
<reference evidence="2 3" key="1">
    <citation type="journal article" date="2011" name="Stand. Genomic Sci.">
        <title>Complete genome sequence of Weeksella virosa type strain (9751).</title>
        <authorList>
            <person name="Lang E."/>
            <person name="Teshima H."/>
            <person name="Lucas S."/>
            <person name="Lapidus A."/>
            <person name="Hammon N."/>
            <person name="Deshpande S."/>
            <person name="Nolan M."/>
            <person name="Cheng J.F."/>
            <person name="Pitluck S."/>
            <person name="Liolios K."/>
            <person name="Pagani I."/>
            <person name="Mikhailova N."/>
            <person name="Ivanova N."/>
            <person name="Mavromatis K."/>
            <person name="Pati A."/>
            <person name="Tapia R."/>
            <person name="Han C."/>
            <person name="Goodwin L."/>
            <person name="Chen A."/>
            <person name="Palaniappan K."/>
            <person name="Land M."/>
            <person name="Hauser L."/>
            <person name="Chang Y.J."/>
            <person name="Jeffries C.D."/>
            <person name="Brambilla E.M."/>
            <person name="Kopitz M."/>
            <person name="Rohde M."/>
            <person name="Goker M."/>
            <person name="Tindall B.J."/>
            <person name="Detter J.C."/>
            <person name="Woyke T."/>
            <person name="Bristow J."/>
            <person name="Eisen J.A."/>
            <person name="Markowitz V."/>
            <person name="Hugenholtz P."/>
            <person name="Klenk H.P."/>
            <person name="Kyrpides N.C."/>
        </authorList>
    </citation>
    <scope>NUCLEOTIDE SEQUENCE [LARGE SCALE GENOMIC DNA]</scope>
    <source>
        <strain evidence="3">ATCC 43766 / DSM 16922 / JCM 21250 / NBRC 16016 / NCTC 11634 / CL345/78</strain>
    </source>
</reference>
<dbReference type="EMBL" id="CP002455">
    <property type="protein sequence ID" value="ADX68148.1"/>
    <property type="molecule type" value="Genomic_DNA"/>
</dbReference>
<dbReference type="STRING" id="865938.Weevi_1447"/>
<evidence type="ECO:0000256" key="1">
    <source>
        <dbReference type="SAM" id="Phobius"/>
    </source>
</evidence>
<accession>F0NYF1</accession>